<evidence type="ECO:0000313" key="1">
    <source>
        <dbReference type="EMBL" id="CAB4162081.1"/>
    </source>
</evidence>
<sequence length="88" mass="10070">MTLTVTKTKAGIWCDYCKAHYGTEFEKGRRQAVWTVVSVHPKSKNEKRHYCFDCAVEVSLWPDGTHWPLTEQVDSLLSQEELPSGIQS</sequence>
<accession>A0A6J5NXS8</accession>
<protein>
    <submittedName>
        <fullName evidence="1">Uncharacterized protein</fullName>
    </submittedName>
</protein>
<name>A0A6J5NXS8_9CAUD</name>
<gene>
    <name evidence="1" type="ORF">UFOVP791_21</name>
</gene>
<dbReference type="EMBL" id="LR796728">
    <property type="protein sequence ID" value="CAB4162081.1"/>
    <property type="molecule type" value="Genomic_DNA"/>
</dbReference>
<organism evidence="1">
    <name type="scientific">uncultured Caudovirales phage</name>
    <dbReference type="NCBI Taxonomy" id="2100421"/>
    <lineage>
        <taxon>Viruses</taxon>
        <taxon>Duplodnaviria</taxon>
        <taxon>Heunggongvirae</taxon>
        <taxon>Uroviricota</taxon>
        <taxon>Caudoviricetes</taxon>
        <taxon>Peduoviridae</taxon>
        <taxon>Maltschvirus</taxon>
        <taxon>Maltschvirus maltsch</taxon>
    </lineage>
</organism>
<proteinExistence type="predicted"/>
<reference evidence="1" key="1">
    <citation type="submission" date="2020-04" db="EMBL/GenBank/DDBJ databases">
        <authorList>
            <person name="Chiriac C."/>
            <person name="Salcher M."/>
            <person name="Ghai R."/>
            <person name="Kavagutti S V."/>
        </authorList>
    </citation>
    <scope>NUCLEOTIDE SEQUENCE</scope>
</reference>